<evidence type="ECO:0000256" key="7">
    <source>
        <dbReference type="ARBA" id="ARBA00022741"/>
    </source>
</evidence>
<dbReference type="InterPro" id="IPR004358">
    <property type="entry name" value="Sig_transdc_His_kin-like_C"/>
</dbReference>
<dbReference type="InterPro" id="IPR005467">
    <property type="entry name" value="His_kinase_dom"/>
</dbReference>
<dbReference type="InterPro" id="IPR050980">
    <property type="entry name" value="2C_sensor_his_kinase"/>
</dbReference>
<evidence type="ECO:0000256" key="6">
    <source>
        <dbReference type="ARBA" id="ARBA00022679"/>
    </source>
</evidence>
<dbReference type="SMART" id="SM00388">
    <property type="entry name" value="HisKA"/>
    <property type="match status" value="1"/>
</dbReference>
<feature type="transmembrane region" description="Helical" evidence="10">
    <location>
        <begin position="7"/>
        <end position="27"/>
    </location>
</feature>
<proteinExistence type="predicted"/>
<keyword evidence="10" id="KW-0472">Membrane</keyword>
<dbReference type="InterPro" id="IPR003661">
    <property type="entry name" value="HisK_dim/P_dom"/>
</dbReference>
<evidence type="ECO:0000256" key="9">
    <source>
        <dbReference type="ARBA" id="ARBA00022840"/>
    </source>
</evidence>
<comment type="subcellular location">
    <subcellularLocation>
        <location evidence="2">Cell membrane</location>
        <topology evidence="2">Multi-pass membrane protein</topology>
    </subcellularLocation>
</comment>
<keyword evidence="8" id="KW-0418">Kinase</keyword>
<name>A0ABM5UZC2_9BURK</name>
<keyword evidence="9" id="KW-0067">ATP-binding</keyword>
<dbReference type="CDD" id="cd06225">
    <property type="entry name" value="HAMP"/>
    <property type="match status" value="1"/>
</dbReference>
<dbReference type="InterPro" id="IPR003660">
    <property type="entry name" value="HAMP_dom"/>
</dbReference>
<evidence type="ECO:0000256" key="8">
    <source>
        <dbReference type="ARBA" id="ARBA00022777"/>
    </source>
</evidence>
<dbReference type="PROSITE" id="PS50885">
    <property type="entry name" value="HAMP"/>
    <property type="match status" value="1"/>
</dbReference>
<evidence type="ECO:0000313" key="14">
    <source>
        <dbReference type="EMBL" id="AKZ64582.1"/>
    </source>
</evidence>
<feature type="domain" description="Histidine kinase" evidence="11">
    <location>
        <begin position="214"/>
        <end position="429"/>
    </location>
</feature>
<keyword evidence="5" id="KW-0597">Phosphoprotein</keyword>
<sequence>MLRNLVRLYLVIAALVVASILVVNYGFPHLFAGQFTKAVRAGFNGESFMLNRLLSGRSPAEQEALLAQLRAAAPERYSRPVQTTEQLPQAVREQLAQYRVGWEITGSKCCVVYVRLDDGGLVRVQSLEELPMVEVVAYALVFATILAAVCIWLIPHWRDLEKLRLAAARFGGGRLDARVGLSGRSSIRQLSSHFDRMADRIGKLIHAQRDMVNAVSHELRTPLSRLEFGLDILQHHAQDSATENRILGLRKDVEELEALVAELLTLGMLEHDRQGVFTETVALPEFLRDTCGLTAEALAVGKLELRCSVDAQLATVVTEARTLARAYSNLVRNAAQHANSVIRVRAEPAAPDAWTLVVEDDGAGIPEAERERVFESFYRLDQSRDRATGGYGLGLSIVKKIVARHGGSIRVGSSELGGAMFVMRFPLRQLPP</sequence>
<dbReference type="Proteomes" id="UP000063429">
    <property type="component" value="Chromosome"/>
</dbReference>
<evidence type="ECO:0000313" key="15">
    <source>
        <dbReference type="Proteomes" id="UP000063429"/>
    </source>
</evidence>
<protein>
    <recommendedName>
        <fullName evidence="3">histidine kinase</fullName>
        <ecNumber evidence="3">2.7.13.3</ecNumber>
    </recommendedName>
</protein>
<dbReference type="Pfam" id="PF00672">
    <property type="entry name" value="HAMP"/>
    <property type="match status" value="1"/>
</dbReference>
<keyword evidence="15" id="KW-1185">Reference proteome</keyword>
<dbReference type="Pfam" id="PF00512">
    <property type="entry name" value="HisKA"/>
    <property type="match status" value="1"/>
</dbReference>
<reference evidence="15" key="1">
    <citation type="journal article" date="2015" name="Genome Announc.">
        <title>Complete Genome Sequence of Herbaspirillum hiltneri N3 (DSM 17495), Isolated from Surface-Sterilized Wheat Roots.</title>
        <authorList>
            <person name="Guizelini D."/>
            <person name="Saizaki P.M."/>
            <person name="Coimbra N.A."/>
            <person name="Weiss V.A."/>
            <person name="Faoro H."/>
            <person name="Sfeir M.Z."/>
            <person name="Baura V.A."/>
            <person name="Monteiro R.A."/>
            <person name="Chubatsu L.S."/>
            <person name="Souza E.M."/>
            <person name="Cruz L.M."/>
            <person name="Pedrosa F.O."/>
            <person name="Raittz R.T."/>
            <person name="Marchaukoski J.N."/>
            <person name="Steffens M.B."/>
        </authorList>
    </citation>
    <scope>NUCLEOTIDE SEQUENCE [LARGE SCALE GENOMIC DNA]</scope>
    <source>
        <strain evidence="15">N3</strain>
    </source>
</reference>
<dbReference type="InterPro" id="IPR003594">
    <property type="entry name" value="HATPase_dom"/>
</dbReference>
<evidence type="ECO:0000256" key="10">
    <source>
        <dbReference type="SAM" id="Phobius"/>
    </source>
</evidence>
<dbReference type="SUPFAM" id="SSF55874">
    <property type="entry name" value="ATPase domain of HSP90 chaperone/DNA topoisomerase II/histidine kinase"/>
    <property type="match status" value="1"/>
</dbReference>
<dbReference type="CDD" id="cd00082">
    <property type="entry name" value="HisKA"/>
    <property type="match status" value="1"/>
</dbReference>
<dbReference type="EMBL" id="CP011409">
    <property type="protein sequence ID" value="AKZ62639.1"/>
    <property type="molecule type" value="Genomic_DNA"/>
</dbReference>
<dbReference type="PROSITE" id="PS50109">
    <property type="entry name" value="HIS_KIN"/>
    <property type="match status" value="1"/>
</dbReference>
<feature type="transmembrane region" description="Helical" evidence="10">
    <location>
        <begin position="135"/>
        <end position="154"/>
    </location>
</feature>
<keyword evidence="10" id="KW-0812">Transmembrane</keyword>
<evidence type="ECO:0000256" key="4">
    <source>
        <dbReference type="ARBA" id="ARBA00022475"/>
    </source>
</evidence>
<comment type="catalytic activity">
    <reaction evidence="1">
        <text>ATP + protein L-histidine = ADP + protein N-phospho-L-histidine.</text>
        <dbReference type="EC" id="2.7.13.3"/>
    </reaction>
</comment>
<gene>
    <name evidence="13" type="ORF">F506_08080</name>
    <name evidence="14" type="ORF">F506_19710</name>
</gene>
<evidence type="ECO:0000259" key="12">
    <source>
        <dbReference type="PROSITE" id="PS50885"/>
    </source>
</evidence>
<dbReference type="PANTHER" id="PTHR44936:SF10">
    <property type="entry name" value="SENSOR PROTEIN RSTB"/>
    <property type="match status" value="1"/>
</dbReference>
<dbReference type="SMART" id="SM00304">
    <property type="entry name" value="HAMP"/>
    <property type="match status" value="1"/>
</dbReference>
<evidence type="ECO:0000256" key="5">
    <source>
        <dbReference type="ARBA" id="ARBA00022553"/>
    </source>
</evidence>
<dbReference type="Gene3D" id="1.10.287.130">
    <property type="match status" value="1"/>
</dbReference>
<dbReference type="SUPFAM" id="SSF47384">
    <property type="entry name" value="Homodimeric domain of signal transducing histidine kinase"/>
    <property type="match status" value="1"/>
</dbReference>
<keyword evidence="6" id="KW-0808">Transferase</keyword>
<keyword evidence="10" id="KW-1133">Transmembrane helix</keyword>
<evidence type="ECO:0000256" key="3">
    <source>
        <dbReference type="ARBA" id="ARBA00012438"/>
    </source>
</evidence>
<organism evidence="13 15">
    <name type="scientific">Herbaspirillum hiltneri N3</name>
    <dbReference type="NCBI Taxonomy" id="1262470"/>
    <lineage>
        <taxon>Bacteria</taxon>
        <taxon>Pseudomonadati</taxon>
        <taxon>Pseudomonadota</taxon>
        <taxon>Betaproteobacteria</taxon>
        <taxon>Burkholderiales</taxon>
        <taxon>Oxalobacteraceae</taxon>
        <taxon>Herbaspirillum</taxon>
    </lineage>
</organism>
<dbReference type="EC" id="2.7.13.3" evidence="3"/>
<reference evidence="13" key="2">
    <citation type="journal article" date="2015" name="Genome Announc.">
        <title>Expanding the biotechnology potential of lactobacilli through comparative genomics of 213 strains and associated genera.</title>
        <authorList>
            <person name="Sun Z."/>
            <person name="Harris H.M."/>
            <person name="McCann A."/>
            <person name="Guo C."/>
            <person name="Argimon S."/>
            <person name="Zhang W."/>
            <person name="Yang X."/>
            <person name="Jeffery I.B."/>
            <person name="Cooney J.C."/>
            <person name="Kagawa T.F."/>
            <person name="Liu W."/>
            <person name="Song Y."/>
            <person name="Salvetti E."/>
            <person name="Wrobel A."/>
            <person name="Rasinkangas P."/>
            <person name="Parkhill J."/>
            <person name="Rea M.C."/>
            <person name="O'Sullivan O."/>
            <person name="Ritari J."/>
            <person name="Douillard F.P."/>
            <person name="Paul Ross R."/>
            <person name="Yang R."/>
            <person name="Briner A.E."/>
            <person name="Felis G.E."/>
            <person name="de Vos W.M."/>
            <person name="Barrangou R."/>
            <person name="Klaenhammer T.R."/>
            <person name="Caufield P.W."/>
            <person name="Cui Y."/>
            <person name="Zhang H."/>
            <person name="O'Toole P.W."/>
        </authorList>
    </citation>
    <scope>NUCLEOTIDE SEQUENCE</scope>
    <source>
        <strain evidence="13">N3</strain>
    </source>
</reference>
<evidence type="ECO:0000256" key="2">
    <source>
        <dbReference type="ARBA" id="ARBA00004651"/>
    </source>
</evidence>
<dbReference type="EMBL" id="CP011409">
    <property type="protein sequence ID" value="AKZ64582.1"/>
    <property type="molecule type" value="Genomic_DNA"/>
</dbReference>
<keyword evidence="7" id="KW-0547">Nucleotide-binding</keyword>
<dbReference type="Pfam" id="PF02518">
    <property type="entry name" value="HATPase_c"/>
    <property type="match status" value="1"/>
</dbReference>
<dbReference type="Gene3D" id="3.30.565.10">
    <property type="entry name" value="Histidine kinase-like ATPase, C-terminal domain"/>
    <property type="match status" value="1"/>
</dbReference>
<accession>A0ABM5UZC2</accession>
<dbReference type="InterPro" id="IPR036890">
    <property type="entry name" value="HATPase_C_sf"/>
</dbReference>
<evidence type="ECO:0000256" key="1">
    <source>
        <dbReference type="ARBA" id="ARBA00000085"/>
    </source>
</evidence>
<feature type="domain" description="HAMP" evidence="12">
    <location>
        <begin position="158"/>
        <end position="206"/>
    </location>
</feature>
<dbReference type="InterPro" id="IPR036097">
    <property type="entry name" value="HisK_dim/P_sf"/>
</dbReference>
<dbReference type="SMART" id="SM00387">
    <property type="entry name" value="HATPase_c"/>
    <property type="match status" value="1"/>
</dbReference>
<evidence type="ECO:0000259" key="11">
    <source>
        <dbReference type="PROSITE" id="PS50109"/>
    </source>
</evidence>
<dbReference type="RefSeq" id="WP_053196459.1">
    <property type="nucleotide sequence ID" value="NZ_CP011409.1"/>
</dbReference>
<dbReference type="PANTHER" id="PTHR44936">
    <property type="entry name" value="SENSOR PROTEIN CREC"/>
    <property type="match status" value="1"/>
</dbReference>
<evidence type="ECO:0000313" key="13">
    <source>
        <dbReference type="EMBL" id="AKZ62639.1"/>
    </source>
</evidence>
<dbReference type="PRINTS" id="PR00344">
    <property type="entry name" value="BCTRLSENSOR"/>
</dbReference>
<keyword evidence="4" id="KW-1003">Cell membrane</keyword>